<evidence type="ECO:0000313" key="2">
    <source>
        <dbReference type="EMBL" id="MPN54525.1"/>
    </source>
</evidence>
<evidence type="ECO:0000256" key="1">
    <source>
        <dbReference type="SAM" id="MobiDB-lite"/>
    </source>
</evidence>
<dbReference type="Pfam" id="PF13242">
    <property type="entry name" value="Hydrolase_like"/>
    <property type="match status" value="1"/>
</dbReference>
<dbReference type="EMBL" id="VSSQ01122831">
    <property type="protein sequence ID" value="MPN54525.1"/>
    <property type="molecule type" value="Genomic_DNA"/>
</dbReference>
<dbReference type="SUPFAM" id="SSF56784">
    <property type="entry name" value="HAD-like"/>
    <property type="match status" value="1"/>
</dbReference>
<protein>
    <submittedName>
        <fullName evidence="2">Uncharacterized protein</fullName>
    </submittedName>
</protein>
<dbReference type="InterPro" id="IPR023214">
    <property type="entry name" value="HAD_sf"/>
</dbReference>
<dbReference type="Gene3D" id="3.40.50.1000">
    <property type="entry name" value="HAD superfamily/HAD-like"/>
    <property type="match status" value="1"/>
</dbReference>
<name>A0A645IT01_9ZZZZ</name>
<accession>A0A645IT01</accession>
<reference evidence="2" key="1">
    <citation type="submission" date="2019-08" db="EMBL/GenBank/DDBJ databases">
        <authorList>
            <person name="Kucharzyk K."/>
            <person name="Murdoch R.W."/>
            <person name="Higgins S."/>
            <person name="Loffler F."/>
        </authorList>
    </citation>
    <scope>NUCLEOTIDE SEQUENCE</scope>
</reference>
<organism evidence="2">
    <name type="scientific">bioreactor metagenome</name>
    <dbReference type="NCBI Taxonomy" id="1076179"/>
    <lineage>
        <taxon>unclassified sequences</taxon>
        <taxon>metagenomes</taxon>
        <taxon>ecological metagenomes</taxon>
    </lineage>
</organism>
<feature type="compositionally biased region" description="Polar residues" evidence="1">
    <location>
        <begin position="79"/>
        <end position="96"/>
    </location>
</feature>
<proteinExistence type="predicted"/>
<gene>
    <name evidence="2" type="ORF">SDC9_202195</name>
</gene>
<dbReference type="InterPro" id="IPR036412">
    <property type="entry name" value="HAD-like_sf"/>
</dbReference>
<sequence>MFQRARRKLSDMAGGGTVEQTIVIGDTMETDIRGAIESGLMAYLVLSGSTRIENLCEYVYQPTRVLNSVADLVEEIKTGTPSSRLDSPAYTQTAESLSRPGLRHQTDGDHPRRQRPARNAVLQAAA</sequence>
<feature type="region of interest" description="Disordered" evidence="1">
    <location>
        <begin position="78"/>
        <end position="126"/>
    </location>
</feature>
<dbReference type="AlphaFoldDB" id="A0A645IT01"/>
<comment type="caution">
    <text evidence="2">The sequence shown here is derived from an EMBL/GenBank/DDBJ whole genome shotgun (WGS) entry which is preliminary data.</text>
</comment>